<organism evidence="6 7">
    <name type="scientific">Butyricicoccus intestinisimiae</name>
    <dbReference type="NCBI Taxonomy" id="2841509"/>
    <lineage>
        <taxon>Bacteria</taxon>
        <taxon>Bacillati</taxon>
        <taxon>Bacillota</taxon>
        <taxon>Clostridia</taxon>
        <taxon>Eubacteriales</taxon>
        <taxon>Butyricicoccaceae</taxon>
        <taxon>Butyricicoccus</taxon>
    </lineage>
</organism>
<evidence type="ECO:0000313" key="7">
    <source>
        <dbReference type="Proteomes" id="UP000783588"/>
    </source>
</evidence>
<dbReference type="InterPro" id="IPR039425">
    <property type="entry name" value="RNA_pol_sigma-70-like"/>
</dbReference>
<dbReference type="Pfam" id="PF08281">
    <property type="entry name" value="Sigma70_r4_2"/>
    <property type="match status" value="1"/>
</dbReference>
<dbReference type="EMBL" id="JAHLQI010000001">
    <property type="protein sequence ID" value="MBU5489384.1"/>
    <property type="molecule type" value="Genomic_DNA"/>
</dbReference>
<protein>
    <submittedName>
        <fullName evidence="6">RNA polymerase sigma factor</fullName>
    </submittedName>
</protein>
<proteinExistence type="predicted"/>
<evidence type="ECO:0000256" key="1">
    <source>
        <dbReference type="ARBA" id="ARBA00023015"/>
    </source>
</evidence>
<evidence type="ECO:0000259" key="4">
    <source>
        <dbReference type="Pfam" id="PF04542"/>
    </source>
</evidence>
<dbReference type="CDD" id="cd06171">
    <property type="entry name" value="Sigma70_r4"/>
    <property type="match status" value="1"/>
</dbReference>
<comment type="caution">
    <text evidence="6">The sequence shown here is derived from an EMBL/GenBank/DDBJ whole genome shotgun (WGS) entry which is preliminary data.</text>
</comment>
<dbReference type="Proteomes" id="UP000783588">
    <property type="component" value="Unassembled WGS sequence"/>
</dbReference>
<dbReference type="PANTHER" id="PTHR43133:SF60">
    <property type="entry name" value="RNA POLYMERASE SIGMA FACTOR SIGV"/>
    <property type="match status" value="1"/>
</dbReference>
<gene>
    <name evidence="6" type="ORF">KQI75_01860</name>
</gene>
<keyword evidence="2" id="KW-0731">Sigma factor</keyword>
<dbReference type="PANTHER" id="PTHR43133">
    <property type="entry name" value="RNA POLYMERASE ECF-TYPE SIGMA FACTO"/>
    <property type="match status" value="1"/>
</dbReference>
<dbReference type="NCBIfam" id="TIGR02937">
    <property type="entry name" value="sigma70-ECF"/>
    <property type="match status" value="1"/>
</dbReference>
<sequence length="176" mass="20524">MIAGMALIDEPEEQAKLEEIYYTYRSLMMYRAREILHDDYWAEDALSEAFMKIAKNIQKIRDVNSSETRHFVVILAERAAIDLYHKRNKHTTVSLEDVTEEPEYEEHPPQSLSPLAAAIVKLPPSYRQVILLKFSEGYSNREIAQMLEYSVSKVEKLISRGKKKLQKYLQEEGIEL</sequence>
<evidence type="ECO:0000259" key="5">
    <source>
        <dbReference type="Pfam" id="PF08281"/>
    </source>
</evidence>
<evidence type="ECO:0000256" key="3">
    <source>
        <dbReference type="ARBA" id="ARBA00023163"/>
    </source>
</evidence>
<evidence type="ECO:0000313" key="6">
    <source>
        <dbReference type="EMBL" id="MBU5489384.1"/>
    </source>
</evidence>
<dbReference type="RefSeq" id="WP_216468983.1">
    <property type="nucleotide sequence ID" value="NZ_JAHLQI010000001.1"/>
</dbReference>
<feature type="domain" description="RNA polymerase sigma factor 70 region 4 type 2" evidence="5">
    <location>
        <begin position="115"/>
        <end position="165"/>
    </location>
</feature>
<feature type="domain" description="RNA polymerase sigma-70 region 2" evidence="4">
    <location>
        <begin position="22"/>
        <end position="88"/>
    </location>
</feature>
<keyword evidence="1" id="KW-0805">Transcription regulation</keyword>
<name>A0ABS6ERA8_9FIRM</name>
<keyword evidence="3" id="KW-0804">Transcription</keyword>
<dbReference type="Pfam" id="PF04542">
    <property type="entry name" value="Sigma70_r2"/>
    <property type="match status" value="1"/>
</dbReference>
<evidence type="ECO:0000256" key="2">
    <source>
        <dbReference type="ARBA" id="ARBA00023082"/>
    </source>
</evidence>
<dbReference type="InterPro" id="IPR013249">
    <property type="entry name" value="RNA_pol_sigma70_r4_t2"/>
</dbReference>
<keyword evidence="7" id="KW-1185">Reference proteome</keyword>
<dbReference type="InterPro" id="IPR014284">
    <property type="entry name" value="RNA_pol_sigma-70_dom"/>
</dbReference>
<reference evidence="6 7" key="1">
    <citation type="submission" date="2021-06" db="EMBL/GenBank/DDBJ databases">
        <authorList>
            <person name="Sun Q."/>
            <person name="Li D."/>
        </authorList>
    </citation>
    <scope>NUCLEOTIDE SEQUENCE [LARGE SCALE GENOMIC DNA]</scope>
    <source>
        <strain evidence="6 7">MSJd-7</strain>
    </source>
</reference>
<accession>A0ABS6ERA8</accession>
<dbReference type="InterPro" id="IPR007627">
    <property type="entry name" value="RNA_pol_sigma70_r2"/>
</dbReference>